<feature type="transmembrane region" description="Helical" evidence="9">
    <location>
        <begin position="95"/>
        <end position="113"/>
    </location>
</feature>
<comment type="subcellular location">
    <subcellularLocation>
        <location evidence="1">Cell membrane</location>
        <topology evidence="1">Multi-pass membrane protein</topology>
    </subcellularLocation>
</comment>
<evidence type="ECO:0000313" key="11">
    <source>
        <dbReference type="Proteomes" id="UP001246473"/>
    </source>
</evidence>
<feature type="transmembrane region" description="Helical" evidence="9">
    <location>
        <begin position="221"/>
        <end position="249"/>
    </location>
</feature>
<name>A0AAP5QIC4_9BURK</name>
<dbReference type="AlphaFoldDB" id="A0AAP5QIC4"/>
<evidence type="ECO:0000256" key="1">
    <source>
        <dbReference type="ARBA" id="ARBA00004651"/>
    </source>
</evidence>
<dbReference type="EMBL" id="JANSLM010000027">
    <property type="protein sequence ID" value="MDT8843624.1"/>
    <property type="molecule type" value="Genomic_DNA"/>
</dbReference>
<dbReference type="Pfam" id="PF02653">
    <property type="entry name" value="BPD_transp_2"/>
    <property type="match status" value="1"/>
</dbReference>
<organism evidence="10 11">
    <name type="scientific">Paraburkholderia fungorum</name>
    <dbReference type="NCBI Taxonomy" id="134537"/>
    <lineage>
        <taxon>Bacteria</taxon>
        <taxon>Pseudomonadati</taxon>
        <taxon>Pseudomonadota</taxon>
        <taxon>Betaproteobacteria</taxon>
        <taxon>Burkholderiales</taxon>
        <taxon>Burkholderiaceae</taxon>
        <taxon>Paraburkholderia</taxon>
    </lineage>
</organism>
<sequence length="289" mass="30687">MDFFVSQLLNSLVLGALLFMMAAGLSLIFGLMNVVNLAHGSFFMVGAFTAFSIIQSTSNFWLALAVGWVPAAALAVLIERVFVRPMYNRGHLNQVLLTFGFIFVLGDVCRFLWGTDIRSVDPPALLDGSLHVGDAVLPLYRLFVVVFGAGVGGALWWFLERSRLGAMVRAGVDDAATAAGIGINVPLLFAAIFVLGAALAAVGGIVASPILGIYLGMDIEILIPSFIVIVIGGMGSLRGALVGALLVGFIDTFGKAYFPDYALFLVYLLMIGILLTRPQGLFGIAGRHV</sequence>
<evidence type="ECO:0000256" key="7">
    <source>
        <dbReference type="ARBA" id="ARBA00023136"/>
    </source>
</evidence>
<dbReference type="CDD" id="cd06582">
    <property type="entry name" value="TM_PBP1_LivH_like"/>
    <property type="match status" value="1"/>
</dbReference>
<dbReference type="PANTHER" id="PTHR11795">
    <property type="entry name" value="BRANCHED-CHAIN AMINO ACID TRANSPORT SYSTEM PERMEASE PROTEIN LIVH"/>
    <property type="match status" value="1"/>
</dbReference>
<feature type="transmembrane region" description="Helical" evidence="9">
    <location>
        <begin position="187"/>
        <end position="215"/>
    </location>
</feature>
<keyword evidence="5" id="KW-0029">Amino-acid transport</keyword>
<dbReference type="Proteomes" id="UP001246473">
    <property type="component" value="Unassembled WGS sequence"/>
</dbReference>
<evidence type="ECO:0000256" key="4">
    <source>
        <dbReference type="ARBA" id="ARBA00022692"/>
    </source>
</evidence>
<dbReference type="PANTHER" id="PTHR11795:SF442">
    <property type="entry name" value="ABC TRANSPORTER ATP-BINDING PROTEIN"/>
    <property type="match status" value="1"/>
</dbReference>
<keyword evidence="6 9" id="KW-1133">Transmembrane helix</keyword>
<evidence type="ECO:0000256" key="8">
    <source>
        <dbReference type="ARBA" id="ARBA00037998"/>
    </source>
</evidence>
<feature type="transmembrane region" description="Helical" evidence="9">
    <location>
        <begin position="12"/>
        <end position="30"/>
    </location>
</feature>
<comment type="similarity">
    <text evidence="8">Belongs to the binding-protein-dependent transport system permease family. LivHM subfamily.</text>
</comment>
<accession>A0AAP5QIC4</accession>
<feature type="transmembrane region" description="Helical" evidence="9">
    <location>
        <begin position="60"/>
        <end position="83"/>
    </location>
</feature>
<evidence type="ECO:0000256" key="2">
    <source>
        <dbReference type="ARBA" id="ARBA00022448"/>
    </source>
</evidence>
<keyword evidence="3" id="KW-1003">Cell membrane</keyword>
<evidence type="ECO:0000256" key="5">
    <source>
        <dbReference type="ARBA" id="ARBA00022970"/>
    </source>
</evidence>
<keyword evidence="2" id="KW-0813">Transport</keyword>
<evidence type="ECO:0000256" key="6">
    <source>
        <dbReference type="ARBA" id="ARBA00022989"/>
    </source>
</evidence>
<keyword evidence="4 9" id="KW-0812">Transmembrane</keyword>
<dbReference type="GO" id="GO:0006865">
    <property type="term" value="P:amino acid transport"/>
    <property type="evidence" value="ECO:0007669"/>
    <property type="project" value="UniProtKB-KW"/>
</dbReference>
<dbReference type="InterPro" id="IPR001851">
    <property type="entry name" value="ABC_transp_permease"/>
</dbReference>
<evidence type="ECO:0000256" key="3">
    <source>
        <dbReference type="ARBA" id="ARBA00022475"/>
    </source>
</evidence>
<comment type="caution">
    <text evidence="10">The sequence shown here is derived from an EMBL/GenBank/DDBJ whole genome shotgun (WGS) entry which is preliminary data.</text>
</comment>
<feature type="transmembrane region" description="Helical" evidence="9">
    <location>
        <begin position="139"/>
        <end position="159"/>
    </location>
</feature>
<evidence type="ECO:0000256" key="9">
    <source>
        <dbReference type="SAM" id="Phobius"/>
    </source>
</evidence>
<dbReference type="GO" id="GO:0022857">
    <property type="term" value="F:transmembrane transporter activity"/>
    <property type="evidence" value="ECO:0007669"/>
    <property type="project" value="InterPro"/>
</dbReference>
<proteinExistence type="inferred from homology"/>
<feature type="transmembrane region" description="Helical" evidence="9">
    <location>
        <begin position="261"/>
        <end position="285"/>
    </location>
</feature>
<keyword evidence="7 9" id="KW-0472">Membrane</keyword>
<gene>
    <name evidence="10" type="ORF">ParKJ_40165</name>
</gene>
<dbReference type="GO" id="GO:0005886">
    <property type="term" value="C:plasma membrane"/>
    <property type="evidence" value="ECO:0007669"/>
    <property type="project" value="UniProtKB-SubCell"/>
</dbReference>
<dbReference type="RefSeq" id="WP_315697638.1">
    <property type="nucleotide sequence ID" value="NZ_JANSLM010000027.1"/>
</dbReference>
<protein>
    <submittedName>
        <fullName evidence="10">Branched-chain amino acid ABC transporter permease</fullName>
    </submittedName>
</protein>
<evidence type="ECO:0000313" key="10">
    <source>
        <dbReference type="EMBL" id="MDT8843624.1"/>
    </source>
</evidence>
<dbReference type="InterPro" id="IPR052157">
    <property type="entry name" value="BCAA_transport_permease"/>
</dbReference>
<reference evidence="10" key="1">
    <citation type="submission" date="2022-08" db="EMBL/GenBank/DDBJ databases">
        <authorList>
            <person name="Kim S.-J."/>
        </authorList>
    </citation>
    <scope>NUCLEOTIDE SEQUENCE</scope>
    <source>
        <strain evidence="10">KJ</strain>
    </source>
</reference>